<keyword evidence="2" id="KW-0539">Nucleus</keyword>
<dbReference type="InterPro" id="IPR007148">
    <property type="entry name" value="SSU_processome_Utp12"/>
</dbReference>
<sequence>MASTTSKSKKGRVAPPRGRPTSSSALSQPVVEDASSLNTISSFSPKGDLFAYLSLAVEKHRIRVYDTVTGQSVAEHVVDSARVTALSWAQIDLTEGPLALAEEDASPKKKRKKQSNVVAQVSANEPLSEAAQVVILGLSNGTLLLFSPSHGRALRTLSHPSSITAILSISVYIDSQNAFTIWTSGADSSVRLWNAQKGSHVASWKNDDRIPCSSISIRPGARSDPDDRVEFLLANHGIRLFSTSHNASSISDISKPKELTSFTGHASNVTSLHWVESKSGSHLHSLFVSMAEADRHVYLWEVPAEATSGGKLVASIPLDSNARQLSFSSTSQGQNLLVLSASGKVSLFSVVSEQTDATPSKTSKHKVPTLTPRSMVTTSVKQSGAPVDVVAASFVPNEEGQVRIARLAGGVRPVFEVVQYLDDSGEFIQDVTVVQKDTNAGLTKDSDQVIGVPNKRYAESSNIAVRSGNEFGQDVSADDLALRDVDGALDVDLAELSLGQRLTALDPGAAPARPSDSDSPDEGEEDDGTVPSSRARRRPAASATSSITLTRTLIQALHSSDMRLLETCLAHTDSGLIMNTVRRLPPQLAVPLLTACMERLGRGKRAGAGKGGGAGAGSQRGMGLVRWIKTVLVVHSGHLMTVMLSFTLFLAHAHSFFSQMPDLVARLSGLHATLTTRLTLQESLLSLSGRLDMVLQQIELRSSVAPAPLAPPSQTKGDKPNGSAHGLNGRVPRRYIEGESEDEEAEADRMDVEVEEESEVGSVEDVELGGESDSEEDDSEEDDEEDDEDEDDDDEAPRLNGFIDDEAEDESEDESE</sequence>
<feature type="compositionally biased region" description="Acidic residues" evidence="4">
    <location>
        <begin position="753"/>
        <end position="795"/>
    </location>
</feature>
<name>A0A4S4LYQ1_9AGAM</name>
<dbReference type="InterPro" id="IPR036322">
    <property type="entry name" value="WD40_repeat_dom_sf"/>
</dbReference>
<evidence type="ECO:0000256" key="4">
    <source>
        <dbReference type="SAM" id="MobiDB-lite"/>
    </source>
</evidence>
<feature type="region of interest" description="Disordered" evidence="4">
    <location>
        <begin position="705"/>
        <end position="816"/>
    </location>
</feature>
<dbReference type="Pfam" id="PF04003">
    <property type="entry name" value="Utp12"/>
    <property type="match status" value="1"/>
</dbReference>
<evidence type="ECO:0000259" key="5">
    <source>
        <dbReference type="Pfam" id="PF04003"/>
    </source>
</evidence>
<feature type="region of interest" description="Disordered" evidence="4">
    <location>
        <begin position="504"/>
        <end position="544"/>
    </location>
</feature>
<dbReference type="Gene3D" id="2.130.10.10">
    <property type="entry name" value="YVTN repeat-like/Quinoprotein amine dehydrogenase"/>
    <property type="match status" value="1"/>
</dbReference>
<dbReference type="EMBL" id="SGPL01000120">
    <property type="protein sequence ID" value="THH17227.1"/>
    <property type="molecule type" value="Genomic_DNA"/>
</dbReference>
<feature type="compositionally biased region" description="Acidic residues" evidence="4">
    <location>
        <begin position="803"/>
        <end position="816"/>
    </location>
</feature>
<dbReference type="GO" id="GO:0032040">
    <property type="term" value="C:small-subunit processome"/>
    <property type="evidence" value="ECO:0007669"/>
    <property type="project" value="UniProtKB-ARBA"/>
</dbReference>
<comment type="caution">
    <text evidence="6">The sequence shown here is derived from an EMBL/GenBank/DDBJ whole genome shotgun (WGS) entry which is preliminary data.</text>
</comment>
<dbReference type="SMART" id="SM00320">
    <property type="entry name" value="WD40"/>
    <property type="match status" value="3"/>
</dbReference>
<feature type="domain" description="Small-subunit processome Utp12" evidence="5">
    <location>
        <begin position="561"/>
        <end position="696"/>
    </location>
</feature>
<evidence type="ECO:0000313" key="6">
    <source>
        <dbReference type="EMBL" id="THH17227.1"/>
    </source>
</evidence>
<evidence type="ECO:0000313" key="7">
    <source>
        <dbReference type="Proteomes" id="UP000310158"/>
    </source>
</evidence>
<dbReference type="InterPro" id="IPR001680">
    <property type="entry name" value="WD40_rpt"/>
</dbReference>
<gene>
    <name evidence="6" type="ORF">EW146_g3548</name>
</gene>
<evidence type="ECO:0000256" key="2">
    <source>
        <dbReference type="ARBA" id="ARBA00023242"/>
    </source>
</evidence>
<evidence type="ECO:0000256" key="3">
    <source>
        <dbReference type="ARBA" id="ARBA00038335"/>
    </source>
</evidence>
<proteinExistence type="inferred from homology"/>
<dbReference type="GO" id="GO:0000462">
    <property type="term" value="P:maturation of SSU-rRNA from tricistronic rRNA transcript (SSU-rRNA, 5.8S rRNA, LSU-rRNA)"/>
    <property type="evidence" value="ECO:0007669"/>
    <property type="project" value="TreeGrafter"/>
</dbReference>
<keyword evidence="7" id="KW-1185">Reference proteome</keyword>
<dbReference type="InterPro" id="IPR052414">
    <property type="entry name" value="U3_snoRNA-assoc_WDR"/>
</dbReference>
<dbReference type="SUPFAM" id="SSF50978">
    <property type="entry name" value="WD40 repeat-like"/>
    <property type="match status" value="1"/>
</dbReference>
<feature type="compositionally biased region" description="Acidic residues" evidence="4">
    <location>
        <begin position="518"/>
        <end position="528"/>
    </location>
</feature>
<dbReference type="OrthoDB" id="30195at2759"/>
<reference evidence="6 7" key="1">
    <citation type="submission" date="2019-02" db="EMBL/GenBank/DDBJ databases">
        <title>Genome sequencing of the rare red list fungi Bondarzewia mesenterica.</title>
        <authorList>
            <person name="Buettner E."/>
            <person name="Kellner H."/>
        </authorList>
    </citation>
    <scope>NUCLEOTIDE SEQUENCE [LARGE SCALE GENOMIC DNA]</scope>
    <source>
        <strain evidence="6 7">DSM 108281</strain>
    </source>
</reference>
<dbReference type="PANTHER" id="PTHR44267">
    <property type="entry name" value="WD REPEAT-CONTAINING PROTEIN 43"/>
    <property type="match status" value="1"/>
</dbReference>
<protein>
    <recommendedName>
        <fullName evidence="5">Small-subunit processome Utp12 domain-containing protein</fullName>
    </recommendedName>
</protein>
<dbReference type="Proteomes" id="UP000310158">
    <property type="component" value="Unassembled WGS sequence"/>
</dbReference>
<comment type="subcellular location">
    <subcellularLocation>
        <location evidence="1">Nucleus</location>
    </subcellularLocation>
</comment>
<accession>A0A4S4LYQ1</accession>
<dbReference type="AlphaFoldDB" id="A0A4S4LYQ1"/>
<comment type="similarity">
    <text evidence="3">Belongs to the UTP5 family.</text>
</comment>
<evidence type="ECO:0000256" key="1">
    <source>
        <dbReference type="ARBA" id="ARBA00004123"/>
    </source>
</evidence>
<dbReference type="InterPro" id="IPR015943">
    <property type="entry name" value="WD40/YVTN_repeat-like_dom_sf"/>
</dbReference>
<feature type="region of interest" description="Disordered" evidence="4">
    <location>
        <begin position="1"/>
        <end position="30"/>
    </location>
</feature>
<dbReference type="PANTHER" id="PTHR44267:SF1">
    <property type="entry name" value="WD REPEAT-CONTAINING PROTEIN 43"/>
    <property type="match status" value="1"/>
</dbReference>
<organism evidence="6 7">
    <name type="scientific">Bondarzewia mesenterica</name>
    <dbReference type="NCBI Taxonomy" id="1095465"/>
    <lineage>
        <taxon>Eukaryota</taxon>
        <taxon>Fungi</taxon>
        <taxon>Dikarya</taxon>
        <taxon>Basidiomycota</taxon>
        <taxon>Agaricomycotina</taxon>
        <taxon>Agaricomycetes</taxon>
        <taxon>Russulales</taxon>
        <taxon>Bondarzewiaceae</taxon>
        <taxon>Bondarzewia</taxon>
    </lineage>
</organism>